<comment type="cofactor">
    <cofactor evidence="1">
        <name>pyridoxal 5'-phosphate</name>
        <dbReference type="ChEBI" id="CHEBI:597326"/>
    </cofactor>
</comment>
<reference evidence="7 8" key="1">
    <citation type="submission" date="2019-02" db="EMBL/GenBank/DDBJ databases">
        <title>Draft Genome Sequence of Streptomyces sp. AM-2504, identified by 16S rRNA comparative analysis as a Streptomyces Kasugaensis strain.</title>
        <authorList>
            <person name="Napolioni V."/>
            <person name="Giuliodori A.M."/>
            <person name="Spurio R."/>
            <person name="Fabbretti A."/>
        </authorList>
    </citation>
    <scope>NUCLEOTIDE SEQUENCE [LARGE SCALE GENOMIC DNA]</scope>
    <source>
        <strain evidence="7 8">AM-2504</strain>
    </source>
</reference>
<dbReference type="Proteomes" id="UP000292452">
    <property type="component" value="Unassembled WGS sequence"/>
</dbReference>
<accession>A0A4Q9I1K3</accession>
<evidence type="ECO:0000313" key="7">
    <source>
        <dbReference type="EMBL" id="TBO61502.1"/>
    </source>
</evidence>
<proteinExistence type="inferred from homology"/>
<evidence type="ECO:0000256" key="4">
    <source>
        <dbReference type="ARBA" id="ARBA00022898"/>
    </source>
</evidence>
<dbReference type="GO" id="GO:0030170">
    <property type="term" value="F:pyridoxal phosphate binding"/>
    <property type="evidence" value="ECO:0007669"/>
    <property type="project" value="TreeGrafter"/>
</dbReference>
<dbReference type="InterPro" id="IPR015421">
    <property type="entry name" value="PyrdxlP-dep_Trfase_major"/>
</dbReference>
<sequence length="519" mass="55558">MQGKSKRVLGAMRPLCSPRCASLFPQMAGSFDLGSLTHTRCPVNELSGSLICCLLRDGPVAVLACGALRLRYTSKASRHVMDNRHVLSQVCNDCPTCTLRLCASMNNLGKERSGTRVNHAMEITHAGGDGTLLSFGRPTYDEREIEAVVAALRSGELATGVTTRKFETEFAESFGFAHALAVTSGSTANLLACAAMLELGRARPGDRVIVSGATFVSAVTPVVQLGLVPVFVDVAAGHVNVDLDLVEQAVIEHGARGVLLPHTLGQALPMDRLAEIKRRHGVFVIEDCCESLGAADGSTPVGSAADVATFSFYAGHHLTMGEGGVAAGRSAEIDSVLRSLRAFGRNPDYRLGRFEHPVDDRPLAPEERYIHLRLGYNAKITDFQAAFGRVQLTRHAELARQRRQLAQELVPVLREFGWGVLGDPVSPGASPFAVAALLPEGLPLTRAVGVLIEHGIDPRGFLGASQPHQPCFDGVTKVVHEPYLHTRTLAERGLLLGCPPRTDRAAAVKALRRALESLS</sequence>
<evidence type="ECO:0000256" key="2">
    <source>
        <dbReference type="ARBA" id="ARBA00022576"/>
    </source>
</evidence>
<evidence type="ECO:0008006" key="9">
    <source>
        <dbReference type="Google" id="ProtNLM"/>
    </source>
</evidence>
<dbReference type="GO" id="GO:0000271">
    <property type="term" value="P:polysaccharide biosynthetic process"/>
    <property type="evidence" value="ECO:0007669"/>
    <property type="project" value="TreeGrafter"/>
</dbReference>
<gene>
    <name evidence="7" type="ORF">EYS09_00940</name>
</gene>
<evidence type="ECO:0000256" key="6">
    <source>
        <dbReference type="RuleBase" id="RU004508"/>
    </source>
</evidence>
<evidence type="ECO:0000256" key="1">
    <source>
        <dbReference type="ARBA" id="ARBA00001933"/>
    </source>
</evidence>
<dbReference type="EMBL" id="SIXH01000004">
    <property type="protein sequence ID" value="TBO61502.1"/>
    <property type="molecule type" value="Genomic_DNA"/>
</dbReference>
<dbReference type="PANTHER" id="PTHR30244:SF34">
    <property type="entry name" value="DTDP-4-AMINO-4,6-DIDEOXYGALACTOSE TRANSAMINASE"/>
    <property type="match status" value="1"/>
</dbReference>
<comment type="caution">
    <text evidence="7">The sequence shown here is derived from an EMBL/GenBank/DDBJ whole genome shotgun (WGS) entry which is preliminary data.</text>
</comment>
<comment type="similarity">
    <text evidence="5">Belongs to the DegT/DnrJ/EryC1 family. L-glutamine:2-deoxy-scyllo-inosose/scyllo-inosose aminotransferase subfamily.</text>
</comment>
<name>A0A4Q9I1K3_STRKA</name>
<keyword evidence="4 6" id="KW-0663">Pyridoxal phosphate</keyword>
<protein>
    <recommendedName>
        <fullName evidence="9">DegT/DnrJ/EryC1/StrS family aminotransferase</fullName>
    </recommendedName>
</protein>
<dbReference type="InterPro" id="IPR015424">
    <property type="entry name" value="PyrdxlP-dep_Trfase"/>
</dbReference>
<keyword evidence="2" id="KW-0032">Aminotransferase</keyword>
<dbReference type="PANTHER" id="PTHR30244">
    <property type="entry name" value="TRANSAMINASE"/>
    <property type="match status" value="1"/>
</dbReference>
<dbReference type="AlphaFoldDB" id="A0A4Q9I1K3"/>
<evidence type="ECO:0000256" key="5">
    <source>
        <dbReference type="ARBA" id="ARBA00038398"/>
    </source>
</evidence>
<evidence type="ECO:0000313" key="8">
    <source>
        <dbReference type="Proteomes" id="UP000292452"/>
    </source>
</evidence>
<dbReference type="Gene3D" id="3.40.640.10">
    <property type="entry name" value="Type I PLP-dependent aspartate aminotransferase-like (Major domain)"/>
    <property type="match status" value="1"/>
</dbReference>
<evidence type="ECO:0000256" key="3">
    <source>
        <dbReference type="ARBA" id="ARBA00022679"/>
    </source>
</evidence>
<organism evidence="7 8">
    <name type="scientific">Streptomyces kasugaensis</name>
    <dbReference type="NCBI Taxonomy" id="1946"/>
    <lineage>
        <taxon>Bacteria</taxon>
        <taxon>Bacillati</taxon>
        <taxon>Actinomycetota</taxon>
        <taxon>Actinomycetes</taxon>
        <taxon>Kitasatosporales</taxon>
        <taxon>Streptomycetaceae</taxon>
        <taxon>Streptomyces</taxon>
    </lineage>
</organism>
<dbReference type="GO" id="GO:0008483">
    <property type="term" value="F:transaminase activity"/>
    <property type="evidence" value="ECO:0007669"/>
    <property type="project" value="UniProtKB-KW"/>
</dbReference>
<dbReference type="InterPro" id="IPR000653">
    <property type="entry name" value="DegT/StrS_aminotransferase"/>
</dbReference>
<dbReference type="Pfam" id="PF01041">
    <property type="entry name" value="DegT_DnrJ_EryC1"/>
    <property type="match status" value="1"/>
</dbReference>
<keyword evidence="3" id="KW-0808">Transferase</keyword>
<dbReference type="SUPFAM" id="SSF53383">
    <property type="entry name" value="PLP-dependent transferases"/>
    <property type="match status" value="1"/>
</dbReference>
<keyword evidence="8" id="KW-1185">Reference proteome</keyword>